<feature type="transmembrane region" description="Helical" evidence="1">
    <location>
        <begin position="59"/>
        <end position="81"/>
    </location>
</feature>
<dbReference type="EMBL" id="BOPH01000132">
    <property type="protein sequence ID" value="GIJ74290.1"/>
    <property type="molecule type" value="Genomic_DNA"/>
</dbReference>
<evidence type="ECO:0000313" key="2">
    <source>
        <dbReference type="EMBL" id="GIJ74290.1"/>
    </source>
</evidence>
<dbReference type="Pfam" id="PF07332">
    <property type="entry name" value="Phage_holin_3_6"/>
    <property type="match status" value="1"/>
</dbReference>
<evidence type="ECO:0000256" key="1">
    <source>
        <dbReference type="SAM" id="Phobius"/>
    </source>
</evidence>
<sequence>MTTGYEPEQIRRPVGDESIGQLIGEVMQDVSKLFRQEVALAKAELKEEAAKAGKAGGMLAGAGFAGYMVAVLLSLALVFALDAVMPLGWAAVVVAVLWAIVGGVLYSVGRKRMKDVDPVPRETVETLREDAQWVRDRRN</sequence>
<keyword evidence="1" id="KW-0812">Transmembrane</keyword>
<organism evidence="2 3">
    <name type="scientific">Virgisporangium ochraceum</name>
    <dbReference type="NCBI Taxonomy" id="65505"/>
    <lineage>
        <taxon>Bacteria</taxon>
        <taxon>Bacillati</taxon>
        <taxon>Actinomycetota</taxon>
        <taxon>Actinomycetes</taxon>
        <taxon>Micromonosporales</taxon>
        <taxon>Micromonosporaceae</taxon>
        <taxon>Virgisporangium</taxon>
    </lineage>
</organism>
<comment type="caution">
    <text evidence="2">The sequence shown here is derived from an EMBL/GenBank/DDBJ whole genome shotgun (WGS) entry which is preliminary data.</text>
</comment>
<keyword evidence="3" id="KW-1185">Reference proteome</keyword>
<accession>A0A8J4EG32</accession>
<proteinExistence type="predicted"/>
<gene>
    <name evidence="2" type="ORF">Voc01_092070</name>
</gene>
<keyword evidence="1" id="KW-1133">Transmembrane helix</keyword>
<name>A0A8J4EG32_9ACTN</name>
<dbReference type="InterPro" id="IPR009937">
    <property type="entry name" value="Phage_holin_3_6"/>
</dbReference>
<dbReference type="RefSeq" id="WP_203934085.1">
    <property type="nucleotide sequence ID" value="NZ_BOPH01000132.1"/>
</dbReference>
<dbReference type="Proteomes" id="UP000635606">
    <property type="component" value="Unassembled WGS sequence"/>
</dbReference>
<evidence type="ECO:0008006" key="4">
    <source>
        <dbReference type="Google" id="ProtNLM"/>
    </source>
</evidence>
<evidence type="ECO:0000313" key="3">
    <source>
        <dbReference type="Proteomes" id="UP000635606"/>
    </source>
</evidence>
<dbReference type="AlphaFoldDB" id="A0A8J4EG32"/>
<reference evidence="2" key="1">
    <citation type="submission" date="2021-01" db="EMBL/GenBank/DDBJ databases">
        <title>Whole genome shotgun sequence of Virgisporangium ochraceum NBRC 16418.</title>
        <authorList>
            <person name="Komaki H."/>
            <person name="Tamura T."/>
        </authorList>
    </citation>
    <scope>NUCLEOTIDE SEQUENCE</scope>
    <source>
        <strain evidence="2">NBRC 16418</strain>
    </source>
</reference>
<protein>
    <recommendedName>
        <fullName evidence="4">Integral membrane protein</fullName>
    </recommendedName>
</protein>
<keyword evidence="1" id="KW-0472">Membrane</keyword>
<feature type="transmembrane region" description="Helical" evidence="1">
    <location>
        <begin position="87"/>
        <end position="108"/>
    </location>
</feature>